<dbReference type="AlphaFoldDB" id="A0A1H6Q2T1"/>
<proteinExistence type="predicted"/>
<keyword evidence="2" id="KW-1185">Reference proteome</keyword>
<name>A0A1H6Q2T1_9BACT</name>
<organism evidence="1 2">
    <name type="scientific">Dyadobacter koreensis</name>
    <dbReference type="NCBI Taxonomy" id="408657"/>
    <lineage>
        <taxon>Bacteria</taxon>
        <taxon>Pseudomonadati</taxon>
        <taxon>Bacteroidota</taxon>
        <taxon>Cytophagia</taxon>
        <taxon>Cytophagales</taxon>
        <taxon>Spirosomataceae</taxon>
        <taxon>Dyadobacter</taxon>
    </lineage>
</organism>
<gene>
    <name evidence="1" type="ORF">SAMN04487995_0221</name>
</gene>
<accession>A0A1H6Q2T1</accession>
<reference evidence="1 2" key="1">
    <citation type="submission" date="2016-10" db="EMBL/GenBank/DDBJ databases">
        <authorList>
            <person name="de Groot N.N."/>
        </authorList>
    </citation>
    <scope>NUCLEOTIDE SEQUENCE [LARGE SCALE GENOMIC DNA]</scope>
    <source>
        <strain evidence="1 2">DSM 19938</strain>
    </source>
</reference>
<dbReference type="EMBL" id="FNXY01000001">
    <property type="protein sequence ID" value="SEI38143.1"/>
    <property type="molecule type" value="Genomic_DNA"/>
</dbReference>
<dbReference type="Proteomes" id="UP000199532">
    <property type="component" value="Unassembled WGS sequence"/>
</dbReference>
<protein>
    <submittedName>
        <fullName evidence="1">Uncharacterized protein</fullName>
    </submittedName>
</protein>
<evidence type="ECO:0000313" key="2">
    <source>
        <dbReference type="Proteomes" id="UP000199532"/>
    </source>
</evidence>
<evidence type="ECO:0000313" key="1">
    <source>
        <dbReference type="EMBL" id="SEI38143.1"/>
    </source>
</evidence>
<sequence length="48" mass="5617">MPQDWVLRQATVDFIFVSSLHFWAKANNLYINKTMVVNVIDLSQSVYI</sequence>